<dbReference type="OrthoDB" id="149709at2"/>
<feature type="domain" description="N-acetyltransferase" evidence="3">
    <location>
        <begin position="176"/>
        <end position="340"/>
    </location>
</feature>
<keyword evidence="5" id="KW-1185">Reference proteome</keyword>
<organism evidence="4 5">
    <name type="scientific">Serinibacter arcticus</name>
    <dbReference type="NCBI Taxonomy" id="1655435"/>
    <lineage>
        <taxon>Bacteria</taxon>
        <taxon>Bacillati</taxon>
        <taxon>Actinomycetota</taxon>
        <taxon>Actinomycetes</taxon>
        <taxon>Micrococcales</taxon>
        <taxon>Beutenbergiaceae</taxon>
        <taxon>Serinibacter</taxon>
    </lineage>
</organism>
<dbReference type="SUPFAM" id="SSF55729">
    <property type="entry name" value="Acyl-CoA N-acyltransferases (Nat)"/>
    <property type="match status" value="2"/>
</dbReference>
<dbReference type="InterPro" id="IPR016181">
    <property type="entry name" value="Acyl_CoA_acyltransferase"/>
</dbReference>
<evidence type="ECO:0000313" key="4">
    <source>
        <dbReference type="EMBL" id="PWD49917.1"/>
    </source>
</evidence>
<dbReference type="PROSITE" id="PS51186">
    <property type="entry name" value="GNAT"/>
    <property type="match status" value="1"/>
</dbReference>
<sequence length="340" mass="35790">MWSSRFDIRPFAAGDVGAVVALTASTFLRRAASTGVRPDVDAATVAAGVVRGFLDDPARSAFVAAQGDRVVGFLGSITTRLRPADDAFTYQAPISTLVPLAGACAADADWAVRSWPYLFDALREQAGRDGVDRVGVQALAGDAVAGAVWRARGLRLDQVLAFRPVAPIGVEPSPPPGVRPANGGDVEALADLLRSEIVHHARETGCGVSEVQERSTLVRLASGWVDHRAPENVGRAFVAEQGGRVVGVVVVDVLTVPGESPATFALSRRHGYIGLASTAPDRRGRGVGSALTARALAWLRSLPEPPDQVGLHYVADNALGATFWARRGFAPVLETWVARP</sequence>
<evidence type="ECO:0000256" key="1">
    <source>
        <dbReference type="ARBA" id="ARBA00022679"/>
    </source>
</evidence>
<dbReference type="CDD" id="cd04301">
    <property type="entry name" value="NAT_SF"/>
    <property type="match status" value="1"/>
</dbReference>
<keyword evidence="2" id="KW-0012">Acyltransferase</keyword>
<dbReference type="PANTHER" id="PTHR43877">
    <property type="entry name" value="AMINOALKYLPHOSPHONATE N-ACETYLTRANSFERASE-RELATED-RELATED"/>
    <property type="match status" value="1"/>
</dbReference>
<evidence type="ECO:0000313" key="5">
    <source>
        <dbReference type="Proteomes" id="UP000245166"/>
    </source>
</evidence>
<dbReference type="AlphaFoldDB" id="A0A2U1ZSF5"/>
<dbReference type="GO" id="GO:0016747">
    <property type="term" value="F:acyltransferase activity, transferring groups other than amino-acyl groups"/>
    <property type="evidence" value="ECO:0007669"/>
    <property type="project" value="InterPro"/>
</dbReference>
<dbReference type="Proteomes" id="UP000245166">
    <property type="component" value="Unassembled WGS sequence"/>
</dbReference>
<dbReference type="RefSeq" id="WP_109228301.1">
    <property type="nucleotide sequence ID" value="NZ_PYHR01000002.1"/>
</dbReference>
<dbReference type="EMBL" id="PYHR01000002">
    <property type="protein sequence ID" value="PWD49917.1"/>
    <property type="molecule type" value="Genomic_DNA"/>
</dbReference>
<comment type="caution">
    <text evidence="4">The sequence shown here is derived from an EMBL/GenBank/DDBJ whole genome shotgun (WGS) entry which is preliminary data.</text>
</comment>
<dbReference type="InterPro" id="IPR050832">
    <property type="entry name" value="Bact_Acetyltransf"/>
</dbReference>
<evidence type="ECO:0000256" key="2">
    <source>
        <dbReference type="ARBA" id="ARBA00023315"/>
    </source>
</evidence>
<name>A0A2U1ZSF5_9MICO</name>
<gene>
    <name evidence="4" type="ORF">C8046_03695</name>
</gene>
<dbReference type="Pfam" id="PF00583">
    <property type="entry name" value="Acetyltransf_1"/>
    <property type="match status" value="1"/>
</dbReference>
<protein>
    <recommendedName>
        <fullName evidence="3">N-acetyltransferase domain-containing protein</fullName>
    </recommendedName>
</protein>
<proteinExistence type="predicted"/>
<dbReference type="Gene3D" id="3.40.630.30">
    <property type="match status" value="2"/>
</dbReference>
<keyword evidence="1" id="KW-0808">Transferase</keyword>
<evidence type="ECO:0000259" key="3">
    <source>
        <dbReference type="PROSITE" id="PS51186"/>
    </source>
</evidence>
<dbReference type="InterPro" id="IPR000182">
    <property type="entry name" value="GNAT_dom"/>
</dbReference>
<reference evidence="4 5" key="1">
    <citation type="submission" date="2018-03" db="EMBL/GenBank/DDBJ databases">
        <title>Genome assembly of novel Miniimonas species PCH200.</title>
        <authorList>
            <person name="Thakur V."/>
            <person name="Kumar V."/>
            <person name="Singh D."/>
        </authorList>
    </citation>
    <scope>NUCLEOTIDE SEQUENCE [LARGE SCALE GENOMIC DNA]</scope>
    <source>
        <strain evidence="4 5">PCH200</strain>
    </source>
</reference>
<accession>A0A2U1ZSF5</accession>